<evidence type="ECO:0000259" key="1">
    <source>
        <dbReference type="PROSITE" id="PS50943"/>
    </source>
</evidence>
<dbReference type="InterPro" id="IPR025272">
    <property type="entry name" value="SocA_Panacea"/>
</dbReference>
<name>A0A413UC67_9FIRM</name>
<dbReference type="Proteomes" id="UP000285288">
    <property type="component" value="Unassembled WGS sequence"/>
</dbReference>
<reference evidence="2 3" key="1">
    <citation type="submission" date="2018-08" db="EMBL/GenBank/DDBJ databases">
        <title>A genome reference for cultivated species of the human gut microbiota.</title>
        <authorList>
            <person name="Zou Y."/>
            <person name="Xue W."/>
            <person name="Luo G."/>
        </authorList>
    </citation>
    <scope>NUCLEOTIDE SEQUENCE [LARGE SCALE GENOMIC DNA]</scope>
    <source>
        <strain evidence="2 3">AM42-13AC</strain>
    </source>
</reference>
<dbReference type="GO" id="GO:0003677">
    <property type="term" value="F:DNA binding"/>
    <property type="evidence" value="ECO:0007669"/>
    <property type="project" value="InterPro"/>
</dbReference>
<evidence type="ECO:0000313" key="3">
    <source>
        <dbReference type="Proteomes" id="UP000285288"/>
    </source>
</evidence>
<evidence type="ECO:0000313" key="2">
    <source>
        <dbReference type="EMBL" id="RHB04448.1"/>
    </source>
</evidence>
<dbReference type="CDD" id="cd00093">
    <property type="entry name" value="HTH_XRE"/>
    <property type="match status" value="1"/>
</dbReference>
<dbReference type="AlphaFoldDB" id="A0A413UC67"/>
<sequence length="347" mass="40845">MKDNYLIEKVERYCPLCDKVHFVEKRKRIGEMLIKNEVTSYEEVYFFCPESVDYEEDEFVSADLMNQNLQSARNAYRKKHGLLTSYEIAEIRGLYGMSQADLAVLLGWGEVTITRYETKSIQDETYDQLIRMVKDDPYYALERLKKQREKFSKEKYEILRRAIQHRIETIGIEQLNRKTIENRYVQFDGPCEFNGYQVLDLNKLGATMAFFAQYCKNLYKVKLMKMLWYADALAYKQRGRAITGLVYQHQKYGALPIANSEIIYLPQLTVEEIEREEMVSYHIQAKSGVSLDALTPEEIDIIYKVANKFKNSTTNDIVEYMHAEDAYQETLMQQIIPFSLCTTLKEF</sequence>
<dbReference type="Pfam" id="PF13274">
    <property type="entry name" value="SocA_Panacea"/>
    <property type="match status" value="1"/>
</dbReference>
<gene>
    <name evidence="2" type="ORF">DW907_07430</name>
</gene>
<feature type="domain" description="HTH cro/C1-type" evidence="1">
    <location>
        <begin position="88"/>
        <end position="118"/>
    </location>
</feature>
<comment type="caution">
    <text evidence="2">The sequence shown here is derived from an EMBL/GenBank/DDBJ whole genome shotgun (WGS) entry which is preliminary data.</text>
</comment>
<protein>
    <submittedName>
        <fullName evidence="2">DUF4065 domain-containing protein</fullName>
    </submittedName>
</protein>
<dbReference type="InterPro" id="IPR010982">
    <property type="entry name" value="Lambda_DNA-bd_dom_sf"/>
</dbReference>
<dbReference type="PROSITE" id="PS50943">
    <property type="entry name" value="HTH_CROC1"/>
    <property type="match status" value="1"/>
</dbReference>
<dbReference type="NCBIfam" id="TIGR03830">
    <property type="entry name" value="CxxCG_CxxCG_HTH"/>
    <property type="match status" value="1"/>
</dbReference>
<dbReference type="EMBL" id="QSGD01000027">
    <property type="protein sequence ID" value="RHB04448.1"/>
    <property type="molecule type" value="Genomic_DNA"/>
</dbReference>
<dbReference type="InterPro" id="IPR022452">
    <property type="entry name" value="MqsA"/>
</dbReference>
<dbReference type="SUPFAM" id="SSF47413">
    <property type="entry name" value="lambda repressor-like DNA-binding domains"/>
    <property type="match status" value="1"/>
</dbReference>
<dbReference type="InterPro" id="IPR001387">
    <property type="entry name" value="Cro/C1-type_HTH"/>
</dbReference>
<dbReference type="RefSeq" id="WP_118011529.1">
    <property type="nucleotide sequence ID" value="NZ_QSGD01000027.1"/>
</dbReference>
<proteinExistence type="predicted"/>
<dbReference type="Gene3D" id="1.10.260.40">
    <property type="entry name" value="lambda repressor-like DNA-binding domains"/>
    <property type="match status" value="1"/>
</dbReference>
<accession>A0A413UC67</accession>
<organism evidence="2 3">
    <name type="scientific">Holdemanella biformis</name>
    <dbReference type="NCBI Taxonomy" id="1735"/>
    <lineage>
        <taxon>Bacteria</taxon>
        <taxon>Bacillati</taxon>
        <taxon>Bacillota</taxon>
        <taxon>Erysipelotrichia</taxon>
        <taxon>Erysipelotrichales</taxon>
        <taxon>Erysipelotrichaceae</taxon>
        <taxon>Holdemanella</taxon>
    </lineage>
</organism>